<gene>
    <name evidence="5" type="ORF">Zmor_008990</name>
</gene>
<evidence type="ECO:0000256" key="1">
    <source>
        <dbReference type="ARBA" id="ARBA00022723"/>
    </source>
</evidence>
<feature type="domain" description="EF-hand" evidence="4">
    <location>
        <begin position="153"/>
        <end position="173"/>
    </location>
</feature>
<dbReference type="CDD" id="cd00051">
    <property type="entry name" value="EFh"/>
    <property type="match status" value="1"/>
</dbReference>
<dbReference type="InterPro" id="IPR018247">
    <property type="entry name" value="EF_Hand_1_Ca_BS"/>
</dbReference>
<dbReference type="PROSITE" id="PS00018">
    <property type="entry name" value="EF_HAND_1"/>
    <property type="match status" value="2"/>
</dbReference>
<feature type="domain" description="EF-hand" evidence="4">
    <location>
        <begin position="96"/>
        <end position="131"/>
    </location>
</feature>
<dbReference type="Gene3D" id="1.10.238.10">
    <property type="entry name" value="EF-hand"/>
    <property type="match status" value="1"/>
</dbReference>
<evidence type="ECO:0000313" key="6">
    <source>
        <dbReference type="Proteomes" id="UP001168821"/>
    </source>
</evidence>
<keyword evidence="1" id="KW-0479">Metal-binding</keyword>
<dbReference type="PRINTS" id="PR00450">
    <property type="entry name" value="RECOVERIN"/>
</dbReference>
<sequence length="180" mass="20754">MGGHLSVDNLSAEETEELCQLTGFSSEQIRNLYTRFKHLDRDNSGTISSEEFISVPELAMNPLITRIIALFDENFTDHINFRDFCFTLSVFRPSGNREAKLRAAFQIYDLDNDGFIGREELYEVVKLMTGSYIDDKQLWKIVDKTIEEADTIDRDGKISLEEFSLVLKNTDLHKRLSVNF</sequence>
<dbReference type="GO" id="GO:0005509">
    <property type="term" value="F:calcium ion binding"/>
    <property type="evidence" value="ECO:0007669"/>
    <property type="project" value="InterPro"/>
</dbReference>
<dbReference type="InterPro" id="IPR011992">
    <property type="entry name" value="EF-hand-dom_pair"/>
</dbReference>
<keyword evidence="6" id="KW-1185">Reference proteome</keyword>
<dbReference type="Pfam" id="PF13202">
    <property type="entry name" value="EF-hand_5"/>
    <property type="match status" value="1"/>
</dbReference>
<evidence type="ECO:0000256" key="3">
    <source>
        <dbReference type="ARBA" id="ARBA00022837"/>
    </source>
</evidence>
<comment type="caution">
    <text evidence="5">The sequence shown here is derived from an EMBL/GenBank/DDBJ whole genome shotgun (WGS) entry which is preliminary data.</text>
</comment>
<dbReference type="Pfam" id="PF13499">
    <property type="entry name" value="EF-hand_7"/>
    <property type="match status" value="1"/>
</dbReference>
<dbReference type="InterPro" id="IPR002048">
    <property type="entry name" value="EF_hand_dom"/>
</dbReference>
<feature type="domain" description="EF-hand" evidence="4">
    <location>
        <begin position="27"/>
        <end position="62"/>
    </location>
</feature>
<dbReference type="EMBL" id="JALNTZ010000275">
    <property type="protein sequence ID" value="KAJ3636297.1"/>
    <property type="molecule type" value="Genomic_DNA"/>
</dbReference>
<evidence type="ECO:0000259" key="4">
    <source>
        <dbReference type="PROSITE" id="PS50222"/>
    </source>
</evidence>
<proteinExistence type="predicted"/>
<dbReference type="FunFam" id="1.10.238.10:FF:000001">
    <property type="entry name" value="Calmodulin 1"/>
    <property type="match status" value="1"/>
</dbReference>
<dbReference type="SUPFAM" id="SSF47473">
    <property type="entry name" value="EF-hand"/>
    <property type="match status" value="1"/>
</dbReference>
<dbReference type="Proteomes" id="UP001168821">
    <property type="component" value="Unassembled WGS sequence"/>
</dbReference>
<reference evidence="5" key="1">
    <citation type="journal article" date="2023" name="G3 (Bethesda)">
        <title>Whole genome assemblies of Zophobas morio and Tenebrio molitor.</title>
        <authorList>
            <person name="Kaur S."/>
            <person name="Stinson S.A."/>
            <person name="diCenzo G.C."/>
        </authorList>
    </citation>
    <scope>NUCLEOTIDE SEQUENCE</scope>
    <source>
        <strain evidence="5">QUZm001</strain>
    </source>
</reference>
<dbReference type="PROSITE" id="PS50222">
    <property type="entry name" value="EF_HAND_2"/>
    <property type="match status" value="3"/>
</dbReference>
<evidence type="ECO:0000256" key="2">
    <source>
        <dbReference type="ARBA" id="ARBA00022737"/>
    </source>
</evidence>
<protein>
    <recommendedName>
        <fullName evidence="4">EF-hand domain-containing protein</fullName>
    </recommendedName>
</protein>
<name>A0AA38M1L4_9CUCU</name>
<keyword evidence="3" id="KW-0106">Calcium</keyword>
<dbReference type="PANTHER" id="PTHR45942">
    <property type="entry name" value="PROTEIN PHOSPATASE 3 REGULATORY SUBUNIT B ALPHA ISOFORM TYPE 1"/>
    <property type="match status" value="1"/>
</dbReference>
<dbReference type="SMART" id="SM00054">
    <property type="entry name" value="EFh"/>
    <property type="match status" value="4"/>
</dbReference>
<keyword evidence="2" id="KW-0677">Repeat</keyword>
<dbReference type="AlphaFoldDB" id="A0AA38M1L4"/>
<organism evidence="5 6">
    <name type="scientific">Zophobas morio</name>
    <dbReference type="NCBI Taxonomy" id="2755281"/>
    <lineage>
        <taxon>Eukaryota</taxon>
        <taxon>Metazoa</taxon>
        <taxon>Ecdysozoa</taxon>
        <taxon>Arthropoda</taxon>
        <taxon>Hexapoda</taxon>
        <taxon>Insecta</taxon>
        <taxon>Pterygota</taxon>
        <taxon>Neoptera</taxon>
        <taxon>Endopterygota</taxon>
        <taxon>Coleoptera</taxon>
        <taxon>Polyphaga</taxon>
        <taxon>Cucujiformia</taxon>
        <taxon>Tenebrionidae</taxon>
        <taxon>Zophobas</taxon>
    </lineage>
</organism>
<evidence type="ECO:0000313" key="5">
    <source>
        <dbReference type="EMBL" id="KAJ3636297.1"/>
    </source>
</evidence>
<accession>A0AA38M1L4</accession>